<dbReference type="InterPro" id="IPR003439">
    <property type="entry name" value="ABC_transporter-like_ATP-bd"/>
</dbReference>
<protein>
    <recommendedName>
        <fullName evidence="2">ABC transporter domain-containing protein</fullName>
    </recommendedName>
</protein>
<dbReference type="PANTHER" id="PTHR24221">
    <property type="entry name" value="ATP-BINDING CASSETTE SUB-FAMILY B"/>
    <property type="match status" value="1"/>
</dbReference>
<dbReference type="Pfam" id="PF00005">
    <property type="entry name" value="ABC_tran"/>
    <property type="match status" value="1"/>
</dbReference>
<dbReference type="Proteomes" id="UP000775872">
    <property type="component" value="Unassembled WGS sequence"/>
</dbReference>
<dbReference type="EMBL" id="CABFOC020000052">
    <property type="protein sequence ID" value="CAH0054806.1"/>
    <property type="molecule type" value="Genomic_DNA"/>
</dbReference>
<gene>
    <name evidence="3" type="ORF">CSOL1703_00016364</name>
</gene>
<evidence type="ECO:0000313" key="4">
    <source>
        <dbReference type="Proteomes" id="UP000775872"/>
    </source>
</evidence>
<dbReference type="GO" id="GO:0005524">
    <property type="term" value="F:ATP binding"/>
    <property type="evidence" value="ECO:0007669"/>
    <property type="project" value="InterPro"/>
</dbReference>
<dbReference type="AlphaFoldDB" id="A0A9N9ZFZ2"/>
<organism evidence="3 4">
    <name type="scientific">Clonostachys solani</name>
    <dbReference type="NCBI Taxonomy" id="160281"/>
    <lineage>
        <taxon>Eukaryota</taxon>
        <taxon>Fungi</taxon>
        <taxon>Dikarya</taxon>
        <taxon>Ascomycota</taxon>
        <taxon>Pezizomycotina</taxon>
        <taxon>Sordariomycetes</taxon>
        <taxon>Hypocreomycetidae</taxon>
        <taxon>Hypocreales</taxon>
        <taxon>Bionectriaceae</taxon>
        <taxon>Clonostachys</taxon>
    </lineage>
</organism>
<keyword evidence="1" id="KW-0812">Transmembrane</keyword>
<dbReference type="GO" id="GO:0016887">
    <property type="term" value="F:ATP hydrolysis activity"/>
    <property type="evidence" value="ECO:0007669"/>
    <property type="project" value="InterPro"/>
</dbReference>
<feature type="transmembrane region" description="Helical" evidence="1">
    <location>
        <begin position="37"/>
        <end position="57"/>
    </location>
</feature>
<keyword evidence="1" id="KW-1133">Transmembrane helix</keyword>
<comment type="caution">
    <text evidence="3">The sequence shown here is derived from an EMBL/GenBank/DDBJ whole genome shotgun (WGS) entry which is preliminary data.</text>
</comment>
<evidence type="ECO:0000259" key="2">
    <source>
        <dbReference type="PROSITE" id="PS50893"/>
    </source>
</evidence>
<sequence>MSRFDCLQNTMNYFLLLLASHVIMCGVLRGSNQMDHFIAFRGLLFMFLGNISFFALYPRTVVRTLFDANPLRKIMELRIEKDEGDTLKVIEGEIVYENVSFLYPGREKKVIDGLNLTIAGGSHVALLGPSGIGKSTVVNVLFREGELSNSVIKVNRQDITKVSKESLYYSLGLMEQKPVYFERSAREIIAYGKPYTTDSEILEACRKAYIDKLIMSWTDGLSTKIRKDAIDSITEACLRAHMAEFSSTLIVITHRLLNAVKMDRIIYFGDGCRILEDGKHEELLRLNGHYAKAWRIHIGKERPDDLEEDTLTVIRASIGRFREAVRFFFSFLGF</sequence>
<keyword evidence="1" id="KW-0472">Membrane</keyword>
<evidence type="ECO:0000313" key="3">
    <source>
        <dbReference type="EMBL" id="CAH0054806.1"/>
    </source>
</evidence>
<keyword evidence="4" id="KW-1185">Reference proteome</keyword>
<reference evidence="3 4" key="2">
    <citation type="submission" date="2021-10" db="EMBL/GenBank/DDBJ databases">
        <authorList>
            <person name="Piombo E."/>
        </authorList>
    </citation>
    <scope>NUCLEOTIDE SEQUENCE [LARGE SCALE GENOMIC DNA]</scope>
</reference>
<proteinExistence type="predicted"/>
<feature type="transmembrane region" description="Helical" evidence="1">
    <location>
        <begin position="12"/>
        <end position="31"/>
    </location>
</feature>
<feature type="domain" description="ABC transporter" evidence="2">
    <location>
        <begin position="94"/>
        <end position="296"/>
    </location>
</feature>
<name>A0A9N9ZFZ2_9HYPO</name>
<dbReference type="InterPro" id="IPR039421">
    <property type="entry name" value="Type_1_exporter"/>
</dbReference>
<reference evidence="4" key="1">
    <citation type="submission" date="2019-06" db="EMBL/GenBank/DDBJ databases">
        <authorList>
            <person name="Broberg M."/>
        </authorList>
    </citation>
    <scope>NUCLEOTIDE SEQUENCE [LARGE SCALE GENOMIC DNA]</scope>
</reference>
<dbReference type="Gene3D" id="3.40.50.300">
    <property type="entry name" value="P-loop containing nucleotide triphosphate hydrolases"/>
    <property type="match status" value="2"/>
</dbReference>
<dbReference type="GO" id="GO:0042626">
    <property type="term" value="F:ATPase-coupled transmembrane transporter activity"/>
    <property type="evidence" value="ECO:0007669"/>
    <property type="project" value="TreeGrafter"/>
</dbReference>
<evidence type="ECO:0000256" key="1">
    <source>
        <dbReference type="SAM" id="Phobius"/>
    </source>
</evidence>
<dbReference type="PANTHER" id="PTHR24221:SF654">
    <property type="entry name" value="ATP-BINDING CASSETTE SUB-FAMILY B MEMBER 6"/>
    <property type="match status" value="1"/>
</dbReference>
<dbReference type="InterPro" id="IPR027417">
    <property type="entry name" value="P-loop_NTPase"/>
</dbReference>
<accession>A0A9N9ZFZ2</accession>
<dbReference type="PROSITE" id="PS50893">
    <property type="entry name" value="ABC_TRANSPORTER_2"/>
    <property type="match status" value="1"/>
</dbReference>
<dbReference type="SUPFAM" id="SSF52540">
    <property type="entry name" value="P-loop containing nucleoside triphosphate hydrolases"/>
    <property type="match status" value="1"/>
</dbReference>
<dbReference type="OrthoDB" id="6500128at2759"/>